<accession>A0A1B7VXD8</accession>
<dbReference type="InterPro" id="IPR027417">
    <property type="entry name" value="P-loop_NTPase"/>
</dbReference>
<feature type="domain" description="ABC transporter" evidence="4">
    <location>
        <begin position="2"/>
        <end position="239"/>
    </location>
</feature>
<dbReference type="SUPFAM" id="SSF52540">
    <property type="entry name" value="P-loop containing nucleoside triphosphate hydrolases"/>
    <property type="match status" value="1"/>
</dbReference>
<dbReference type="GO" id="GO:0016887">
    <property type="term" value="F:ATP hydrolysis activity"/>
    <property type="evidence" value="ECO:0007669"/>
    <property type="project" value="InterPro"/>
</dbReference>
<dbReference type="SMART" id="SM00382">
    <property type="entry name" value="AAA"/>
    <property type="match status" value="1"/>
</dbReference>
<keyword evidence="2" id="KW-0547">Nucleotide-binding</keyword>
<sequence length="247" mass="27858">MLRLESVNFYGQLQHQHQYPILQDISLRVSPGDRLSIVGVSGAGKTSLLRLINRLSEPNSGKIYFKNQEYSQIPVIQLRQQVILVQQESKLLGMTVGEALAYPLILRGLPKQKIQEKVSYWQEQLQIPEQWLGRTEVQLAAGQRQLIAITRALVTEPQILLLDEPTSALDSPTSTHLISILTHLNQPHSSAILMVNRQIDLVQEFCTHLLHLQKGQLVANRPAAEIDWDQLATSLTQAETQALAEWI</sequence>
<evidence type="ECO:0000256" key="2">
    <source>
        <dbReference type="ARBA" id="ARBA00022741"/>
    </source>
</evidence>
<name>A0A1B7VXD8_APHFL</name>
<evidence type="ECO:0000313" key="5">
    <source>
        <dbReference type="EMBL" id="OBQ25620.1"/>
    </source>
</evidence>
<dbReference type="Pfam" id="PF00005">
    <property type="entry name" value="ABC_tran"/>
    <property type="match status" value="1"/>
</dbReference>
<protein>
    <submittedName>
        <fullName evidence="5">Cobalt ABC transporter</fullName>
    </submittedName>
</protein>
<dbReference type="EMBL" id="LJOY01000025">
    <property type="protein sequence ID" value="OBQ25620.1"/>
    <property type="molecule type" value="Genomic_DNA"/>
</dbReference>
<comment type="caution">
    <text evidence="5">The sequence shown here is derived from an EMBL/GenBank/DDBJ whole genome shotgun (WGS) entry which is preliminary data.</text>
</comment>
<dbReference type="InterPro" id="IPR003439">
    <property type="entry name" value="ABC_transporter-like_ATP-bd"/>
</dbReference>
<dbReference type="InterPro" id="IPR015854">
    <property type="entry name" value="ABC_transpr_LolD-like"/>
</dbReference>
<evidence type="ECO:0000256" key="3">
    <source>
        <dbReference type="ARBA" id="ARBA00022840"/>
    </source>
</evidence>
<dbReference type="GO" id="GO:0022857">
    <property type="term" value="F:transmembrane transporter activity"/>
    <property type="evidence" value="ECO:0007669"/>
    <property type="project" value="UniProtKB-ARBA"/>
</dbReference>
<evidence type="ECO:0000313" key="6">
    <source>
        <dbReference type="Proteomes" id="UP000092382"/>
    </source>
</evidence>
<keyword evidence="3" id="KW-0067">ATP-binding</keyword>
<dbReference type="Gene3D" id="3.40.50.300">
    <property type="entry name" value="P-loop containing nucleotide triphosphate hydrolases"/>
    <property type="match status" value="1"/>
</dbReference>
<organism evidence="5 6">
    <name type="scientific">Aphanizomenon flos-aquae LD13</name>
    <dbReference type="NCBI Taxonomy" id="1710894"/>
    <lineage>
        <taxon>Bacteria</taxon>
        <taxon>Bacillati</taxon>
        <taxon>Cyanobacteriota</taxon>
        <taxon>Cyanophyceae</taxon>
        <taxon>Nostocales</taxon>
        <taxon>Aphanizomenonaceae</taxon>
        <taxon>Aphanizomenon</taxon>
    </lineage>
</organism>
<dbReference type="AlphaFoldDB" id="A0A1B7VXD8"/>
<gene>
    <name evidence="5" type="ORF">AN481_09285</name>
</gene>
<dbReference type="PROSITE" id="PS50893">
    <property type="entry name" value="ABC_TRANSPORTER_2"/>
    <property type="match status" value="1"/>
</dbReference>
<evidence type="ECO:0000256" key="1">
    <source>
        <dbReference type="ARBA" id="ARBA00022448"/>
    </source>
</evidence>
<dbReference type="InterPro" id="IPR003593">
    <property type="entry name" value="AAA+_ATPase"/>
</dbReference>
<dbReference type="GO" id="GO:0005524">
    <property type="term" value="F:ATP binding"/>
    <property type="evidence" value="ECO:0007669"/>
    <property type="project" value="UniProtKB-KW"/>
</dbReference>
<dbReference type="STRING" id="1803587.GCA_001593825_03883"/>
<evidence type="ECO:0000259" key="4">
    <source>
        <dbReference type="PROSITE" id="PS50893"/>
    </source>
</evidence>
<dbReference type="InterPro" id="IPR015856">
    <property type="entry name" value="ABC_transpr_CbiO/EcfA_su"/>
</dbReference>
<dbReference type="CDD" id="cd03225">
    <property type="entry name" value="ABC_cobalt_CbiO_domain1"/>
    <property type="match status" value="1"/>
</dbReference>
<dbReference type="GO" id="GO:0005886">
    <property type="term" value="C:plasma membrane"/>
    <property type="evidence" value="ECO:0007669"/>
    <property type="project" value="TreeGrafter"/>
</dbReference>
<dbReference type="PANTHER" id="PTHR24220">
    <property type="entry name" value="IMPORT ATP-BINDING PROTEIN"/>
    <property type="match status" value="1"/>
</dbReference>
<reference evidence="5 6" key="1">
    <citation type="submission" date="2015-09" db="EMBL/GenBank/DDBJ databases">
        <title>Whole genome shotgun sequence assembly of Aphanizomenon flos-aquae UKL13.</title>
        <authorList>
            <person name="Driscoll C."/>
        </authorList>
    </citation>
    <scope>NUCLEOTIDE SEQUENCE [LARGE SCALE GENOMIC DNA]</scope>
    <source>
        <strain evidence="5">MDT13</strain>
    </source>
</reference>
<dbReference type="PATRIC" id="fig|1710894.3.peg.3778"/>
<keyword evidence="1" id="KW-0813">Transport</keyword>
<dbReference type="Proteomes" id="UP000092382">
    <property type="component" value="Unassembled WGS sequence"/>
</dbReference>
<proteinExistence type="predicted"/>